<keyword evidence="2" id="KW-0472">Membrane</keyword>
<evidence type="ECO:0000313" key="5">
    <source>
        <dbReference type="RefSeq" id="XP_022334563.1"/>
    </source>
</evidence>
<name>A0A8B8E1Z8_CRAVI</name>
<feature type="compositionally biased region" description="Basic and acidic residues" evidence="1">
    <location>
        <begin position="169"/>
        <end position="178"/>
    </location>
</feature>
<dbReference type="KEGG" id="cvn:111131373"/>
<dbReference type="RefSeq" id="XP_022334562.1">
    <property type="nucleotide sequence ID" value="XM_022478854.1"/>
</dbReference>
<dbReference type="OrthoDB" id="6115177at2759"/>
<feature type="region of interest" description="Disordered" evidence="1">
    <location>
        <begin position="256"/>
        <end position="282"/>
    </location>
</feature>
<reference evidence="4 5" key="1">
    <citation type="submission" date="2025-04" db="UniProtKB">
        <authorList>
            <consortium name="RefSeq"/>
        </authorList>
    </citation>
    <scope>IDENTIFICATION</scope>
    <source>
        <tissue evidence="4 5">Whole sample</tissue>
    </source>
</reference>
<evidence type="ECO:0000313" key="4">
    <source>
        <dbReference type="RefSeq" id="XP_022334562.1"/>
    </source>
</evidence>
<evidence type="ECO:0000256" key="2">
    <source>
        <dbReference type="SAM" id="Phobius"/>
    </source>
</evidence>
<sequence>MMNNVCRAEEGFICEILEDPYSFWDQIPCPPPSNPQILFQVDYRRLLGEEDGLRIIFRIAKRCEIPVPEMLKSPARLGGNAIFTHCDSQCLNTIVISCLMFFIVMVIIVIYVIRNQRRQKFLPILHYRPGEQCLCIQLDGAKSGTCRGNCQHNAGKYTKTGSMARQNKKQLEHADRSPPESTYKQFPCVDVFESQISPTHCTKTESEHYEELEKHNARINEFTLLRKAFKKYYGQDIEFTESPHSRKTEETYACGSDDIEMTSFNSEDSPKSAGKHSDYDFEENSENHYNDIDCDLMINEVNLSNSTYSFSQTTNHIYATIKKSVFETDSRPSFLSEPYTSRTLKSIYSDDSDCEGSLIPEKDISSGIDFERLNTKHVFDRLTSTGSNRTDLSFLSEDSVELLVPDRKSLCSTFK</sequence>
<dbReference type="RefSeq" id="XP_022334564.1">
    <property type="nucleotide sequence ID" value="XM_022478856.1"/>
</dbReference>
<evidence type="ECO:0000313" key="6">
    <source>
        <dbReference type="RefSeq" id="XP_022334564.1"/>
    </source>
</evidence>
<feature type="transmembrane region" description="Helical" evidence="2">
    <location>
        <begin position="94"/>
        <end position="113"/>
    </location>
</feature>
<organism evidence="3 4">
    <name type="scientific">Crassostrea virginica</name>
    <name type="common">Eastern oyster</name>
    <dbReference type="NCBI Taxonomy" id="6565"/>
    <lineage>
        <taxon>Eukaryota</taxon>
        <taxon>Metazoa</taxon>
        <taxon>Spiralia</taxon>
        <taxon>Lophotrochozoa</taxon>
        <taxon>Mollusca</taxon>
        <taxon>Bivalvia</taxon>
        <taxon>Autobranchia</taxon>
        <taxon>Pteriomorphia</taxon>
        <taxon>Ostreida</taxon>
        <taxon>Ostreoidea</taxon>
        <taxon>Ostreidae</taxon>
        <taxon>Crassostrea</taxon>
    </lineage>
</organism>
<dbReference type="Proteomes" id="UP000694844">
    <property type="component" value="Chromosome 4"/>
</dbReference>
<gene>
    <name evidence="4 5 6" type="primary">LOC111131373</name>
</gene>
<proteinExistence type="predicted"/>
<keyword evidence="3" id="KW-1185">Reference proteome</keyword>
<accession>A0A8B8E1Z8</accession>
<keyword evidence="2" id="KW-0812">Transmembrane</keyword>
<keyword evidence="2" id="KW-1133">Transmembrane helix</keyword>
<dbReference type="RefSeq" id="XP_022334563.1">
    <property type="nucleotide sequence ID" value="XM_022478855.1"/>
</dbReference>
<protein>
    <submittedName>
        <fullName evidence="4 5">Uncharacterized protein LOC111131373</fullName>
    </submittedName>
</protein>
<evidence type="ECO:0000313" key="3">
    <source>
        <dbReference type="Proteomes" id="UP000694844"/>
    </source>
</evidence>
<dbReference type="GeneID" id="111131373"/>
<dbReference type="AlphaFoldDB" id="A0A8B8E1Z8"/>
<evidence type="ECO:0000256" key="1">
    <source>
        <dbReference type="SAM" id="MobiDB-lite"/>
    </source>
</evidence>
<feature type="region of interest" description="Disordered" evidence="1">
    <location>
        <begin position="161"/>
        <end position="182"/>
    </location>
</feature>